<comment type="caution">
    <text evidence="1">The sequence shown here is derived from an EMBL/GenBank/DDBJ whole genome shotgun (WGS) entry which is preliminary data.</text>
</comment>
<evidence type="ECO:0000313" key="1">
    <source>
        <dbReference type="EMBL" id="KAJ2785193.1"/>
    </source>
</evidence>
<proteinExistence type="predicted"/>
<evidence type="ECO:0000313" key="2">
    <source>
        <dbReference type="Proteomes" id="UP001140217"/>
    </source>
</evidence>
<keyword evidence="2" id="KW-1185">Reference proteome</keyword>
<gene>
    <name evidence="1" type="ORF">H4R18_000644</name>
</gene>
<dbReference type="AlphaFoldDB" id="A0A9W8LK99"/>
<dbReference type="EMBL" id="JANBUL010000014">
    <property type="protein sequence ID" value="KAJ2785193.1"/>
    <property type="molecule type" value="Genomic_DNA"/>
</dbReference>
<reference evidence="1" key="1">
    <citation type="submission" date="2022-07" db="EMBL/GenBank/DDBJ databases">
        <title>Phylogenomic reconstructions and comparative analyses of Kickxellomycotina fungi.</title>
        <authorList>
            <person name="Reynolds N.K."/>
            <person name="Stajich J.E."/>
            <person name="Barry K."/>
            <person name="Grigoriev I.V."/>
            <person name="Crous P."/>
            <person name="Smith M.E."/>
        </authorList>
    </citation>
    <scope>NUCLEOTIDE SEQUENCE</scope>
    <source>
        <strain evidence="1">NBRC 105414</strain>
    </source>
</reference>
<evidence type="ECO:0008006" key="3">
    <source>
        <dbReference type="Google" id="ProtNLM"/>
    </source>
</evidence>
<organism evidence="1 2">
    <name type="scientific">Coemansia javaensis</name>
    <dbReference type="NCBI Taxonomy" id="2761396"/>
    <lineage>
        <taxon>Eukaryota</taxon>
        <taxon>Fungi</taxon>
        <taxon>Fungi incertae sedis</taxon>
        <taxon>Zoopagomycota</taxon>
        <taxon>Kickxellomycotina</taxon>
        <taxon>Kickxellomycetes</taxon>
        <taxon>Kickxellales</taxon>
        <taxon>Kickxellaceae</taxon>
        <taxon>Coemansia</taxon>
    </lineage>
</organism>
<name>A0A9W8LK99_9FUNG</name>
<sequence length="259" mass="27742">MIVSTALAHAPGALIQDAAGGEQQPLALVQAAPKRARVPRPLRAAAYWSGARGRCRCIIYLEPRRGTALRTALDGFLRASAEQLGPTEAHQYHPHSSMTGFIDLTACEIDGMAARIAVHLHEAVAGRRGGLAAPRVKGVAAVDGYPHAGTHKVELQLDTPPAFRAIVDEVARAAPEAAIRPKRMGHISLAYRNKHVDSGTVVSADHAQALAALARAFLADPAIADPAQNLWDIAFYELSFKSASLATPHRFTQIARWRL</sequence>
<dbReference type="OrthoDB" id="2110229at2759"/>
<accession>A0A9W8LK99</accession>
<protein>
    <recommendedName>
        <fullName evidence="3">2'-5' RNA ligase family protein</fullName>
    </recommendedName>
</protein>
<dbReference type="Proteomes" id="UP001140217">
    <property type="component" value="Unassembled WGS sequence"/>
</dbReference>